<dbReference type="RefSeq" id="WP_303492094.1">
    <property type="nucleotide sequence ID" value="NZ_JAUOPB010000004.1"/>
</dbReference>
<protein>
    <submittedName>
        <fullName evidence="7">Alpha/beta hydrolase</fullName>
    </submittedName>
</protein>
<dbReference type="InterPro" id="IPR000073">
    <property type="entry name" value="AB_hydrolase_1"/>
</dbReference>
<dbReference type="PANTHER" id="PTHR43248">
    <property type="entry name" value="2-SUCCINYL-6-HYDROXY-2,4-CYCLOHEXADIENE-1-CARBOXYLATE SYNTHASE"/>
    <property type="match status" value="1"/>
</dbReference>
<feature type="domain" description="AB hydrolase-1" evidence="5">
    <location>
        <begin position="92"/>
        <end position="244"/>
    </location>
</feature>
<comment type="similarity">
    <text evidence="1">Belongs to the peptidase S33 family.</text>
</comment>
<evidence type="ECO:0000259" key="5">
    <source>
        <dbReference type="Pfam" id="PF00561"/>
    </source>
</evidence>
<dbReference type="GO" id="GO:0016787">
    <property type="term" value="F:hydrolase activity"/>
    <property type="evidence" value="ECO:0007669"/>
    <property type="project" value="UniProtKB-KW"/>
</dbReference>
<evidence type="ECO:0000313" key="8">
    <source>
        <dbReference type="Proteomes" id="UP001169760"/>
    </source>
</evidence>
<evidence type="ECO:0000256" key="3">
    <source>
        <dbReference type="ARBA" id="ARBA00022801"/>
    </source>
</evidence>
<dbReference type="Pfam" id="PF00561">
    <property type="entry name" value="Abhydrolase_1"/>
    <property type="match status" value="1"/>
</dbReference>
<dbReference type="InterPro" id="IPR013595">
    <property type="entry name" value="Pept_S33_TAP-like_C"/>
</dbReference>
<dbReference type="InterPro" id="IPR029058">
    <property type="entry name" value="AB_hydrolase_fold"/>
</dbReference>
<evidence type="ECO:0000259" key="6">
    <source>
        <dbReference type="Pfam" id="PF08386"/>
    </source>
</evidence>
<dbReference type="AlphaFoldDB" id="A0AAW7X354"/>
<accession>A0AAW7X354</accession>
<dbReference type="InterPro" id="IPR051601">
    <property type="entry name" value="Serine_prot/Carboxylest_S33"/>
</dbReference>
<evidence type="ECO:0000256" key="1">
    <source>
        <dbReference type="ARBA" id="ARBA00010088"/>
    </source>
</evidence>
<evidence type="ECO:0000256" key="2">
    <source>
        <dbReference type="ARBA" id="ARBA00022729"/>
    </source>
</evidence>
<dbReference type="SUPFAM" id="SSF53474">
    <property type="entry name" value="alpha/beta-Hydrolases"/>
    <property type="match status" value="2"/>
</dbReference>
<dbReference type="PANTHER" id="PTHR43248:SF29">
    <property type="entry name" value="TRIPEPTIDYL AMINOPEPTIDASE"/>
    <property type="match status" value="1"/>
</dbReference>
<feature type="chain" id="PRO_5043925215" evidence="4">
    <location>
        <begin position="23"/>
        <end position="597"/>
    </location>
</feature>
<sequence>MKNLFLLSTFTLLICTLPTAYAHRGFDSYQPQIAWSDCYPELSFLGEYQCGEVFAPLNYRRYYGGEPSSDNQISLKFVRIPAQNPEAKKGTLFFNYGGPGGPAIQNTIYLGSQMLTQEVRDQYDLVGFDPRGIGESTPLKCFTQYEEFMPYLSTPSYPRTAIEELDKIDLSDVIANACEARGGELYKNMTTADVARDLDWLRRAFDDDELNFYGMSYGSYVGATYANMYPRNVGRIIVDGVIDPVAWATGRGFQSWFEPVTSRIRSDKSSADSLNEFYRLCSLANDNCAISEAPEQAMATAIILTEDYSVPVTDIYGNTFILTEQILVQETISAMYSPTAWESFANLIAQLVALYNFLESQPTPMNSDTQLSKVNTAYNYYKVELYGEDSDLEEIHDYSEDETILTSIEWFPNVMCSDSNNPYSPHSWIDSSYRAEQKHGLAGAYWNWSSAPCAHIKPSRSRYAGPFRHWTKNPILIINTYFDPATALEGAIALNRLMPNSHLLPVEGWGHVSFLTSQCADEASSEFLINGNLPEHGTVCEPSIAPFNLSLDIATADIKAPAHIERQRKHWVNSVHSNHHKLHARKRLNRLLRNIKQ</sequence>
<feature type="signal peptide" evidence="4">
    <location>
        <begin position="1"/>
        <end position="22"/>
    </location>
</feature>
<name>A0AAW7X354_9GAMM</name>
<reference evidence="7" key="1">
    <citation type="submission" date="2023-07" db="EMBL/GenBank/DDBJ databases">
        <title>Genome content predicts the carbon catabolic preferences of heterotrophic bacteria.</title>
        <authorList>
            <person name="Gralka M."/>
        </authorList>
    </citation>
    <scope>NUCLEOTIDE SEQUENCE</scope>
    <source>
        <strain evidence="7">I3M17_2</strain>
    </source>
</reference>
<dbReference type="Proteomes" id="UP001169760">
    <property type="component" value="Unassembled WGS sequence"/>
</dbReference>
<evidence type="ECO:0000256" key="4">
    <source>
        <dbReference type="SAM" id="SignalP"/>
    </source>
</evidence>
<comment type="caution">
    <text evidence="7">The sequence shown here is derived from an EMBL/GenBank/DDBJ whole genome shotgun (WGS) entry which is preliminary data.</text>
</comment>
<gene>
    <name evidence="7" type="ORF">Q4521_07025</name>
</gene>
<organism evidence="7 8">
    <name type="scientific">Saccharophagus degradans</name>
    <dbReference type="NCBI Taxonomy" id="86304"/>
    <lineage>
        <taxon>Bacteria</taxon>
        <taxon>Pseudomonadati</taxon>
        <taxon>Pseudomonadota</taxon>
        <taxon>Gammaproteobacteria</taxon>
        <taxon>Cellvibrionales</taxon>
        <taxon>Cellvibrionaceae</taxon>
        <taxon>Saccharophagus</taxon>
    </lineage>
</organism>
<keyword evidence="2 4" id="KW-0732">Signal</keyword>
<dbReference type="Pfam" id="PF08386">
    <property type="entry name" value="Abhydrolase_4"/>
    <property type="match status" value="1"/>
</dbReference>
<proteinExistence type="inferred from homology"/>
<keyword evidence="3 7" id="KW-0378">Hydrolase</keyword>
<dbReference type="Gene3D" id="3.40.50.1820">
    <property type="entry name" value="alpha/beta hydrolase"/>
    <property type="match status" value="1"/>
</dbReference>
<dbReference type="EMBL" id="JAUOPB010000004">
    <property type="protein sequence ID" value="MDO6422220.1"/>
    <property type="molecule type" value="Genomic_DNA"/>
</dbReference>
<feature type="domain" description="Peptidase S33 tripeptidyl aminopeptidase-like C-terminal" evidence="6">
    <location>
        <begin position="442"/>
        <end position="540"/>
    </location>
</feature>
<evidence type="ECO:0000313" key="7">
    <source>
        <dbReference type="EMBL" id="MDO6422220.1"/>
    </source>
</evidence>